<evidence type="ECO:0000313" key="10">
    <source>
        <dbReference type="EMBL" id="GFO06659.1"/>
    </source>
</evidence>
<accession>A0AAV4AK94</accession>
<dbReference type="Pfam" id="PF10324">
    <property type="entry name" value="7TM_GPCR_Srw"/>
    <property type="match status" value="1"/>
</dbReference>
<dbReference type="EMBL" id="BLXT01003781">
    <property type="protein sequence ID" value="GFO06659.1"/>
    <property type="molecule type" value="Genomic_DNA"/>
</dbReference>
<protein>
    <submittedName>
        <fullName evidence="10">Chemosensory receptor a</fullName>
    </submittedName>
</protein>
<evidence type="ECO:0000256" key="6">
    <source>
        <dbReference type="ARBA" id="ARBA00023170"/>
    </source>
</evidence>
<keyword evidence="6 10" id="KW-0675">Receptor</keyword>
<feature type="domain" description="G-protein coupled receptors family 1 profile" evidence="9">
    <location>
        <begin position="1"/>
        <end position="205"/>
    </location>
</feature>
<dbReference type="Proteomes" id="UP000735302">
    <property type="component" value="Unassembled WGS sequence"/>
</dbReference>
<dbReference type="SUPFAM" id="SSF81321">
    <property type="entry name" value="Family A G protein-coupled receptor-like"/>
    <property type="match status" value="1"/>
</dbReference>
<evidence type="ECO:0000256" key="3">
    <source>
        <dbReference type="ARBA" id="ARBA00022989"/>
    </source>
</evidence>
<dbReference type="GO" id="GO:0005886">
    <property type="term" value="C:plasma membrane"/>
    <property type="evidence" value="ECO:0007669"/>
    <property type="project" value="TreeGrafter"/>
</dbReference>
<feature type="transmembrane region" description="Helical" evidence="8">
    <location>
        <begin position="34"/>
        <end position="54"/>
    </location>
</feature>
<evidence type="ECO:0000256" key="5">
    <source>
        <dbReference type="ARBA" id="ARBA00023136"/>
    </source>
</evidence>
<feature type="transmembrane region" description="Helical" evidence="8">
    <location>
        <begin position="181"/>
        <end position="206"/>
    </location>
</feature>
<keyword evidence="11" id="KW-1185">Reference proteome</keyword>
<keyword evidence="5 8" id="KW-0472">Membrane</keyword>
<comment type="subcellular location">
    <subcellularLocation>
        <location evidence="1">Membrane</location>
        <topology evidence="1">Multi-pass membrane protein</topology>
    </subcellularLocation>
</comment>
<feature type="transmembrane region" description="Helical" evidence="8">
    <location>
        <begin position="144"/>
        <end position="169"/>
    </location>
</feature>
<keyword evidence="2 8" id="KW-0812">Transmembrane</keyword>
<evidence type="ECO:0000256" key="7">
    <source>
        <dbReference type="ARBA" id="ARBA00023224"/>
    </source>
</evidence>
<dbReference type="InterPro" id="IPR017452">
    <property type="entry name" value="GPCR_Rhodpsn_7TM"/>
</dbReference>
<evidence type="ECO:0000313" key="11">
    <source>
        <dbReference type="Proteomes" id="UP000735302"/>
    </source>
</evidence>
<dbReference type="AlphaFoldDB" id="A0AAV4AK94"/>
<name>A0AAV4AK94_9GAST</name>
<keyword evidence="4" id="KW-0297">G-protein coupled receptor</keyword>
<evidence type="ECO:0000259" key="9">
    <source>
        <dbReference type="PROSITE" id="PS50262"/>
    </source>
</evidence>
<dbReference type="PANTHER" id="PTHR45695:SF9">
    <property type="entry name" value="LEUCOKININ RECEPTOR"/>
    <property type="match status" value="1"/>
</dbReference>
<dbReference type="PANTHER" id="PTHR45695">
    <property type="entry name" value="LEUCOKININ RECEPTOR-RELATED"/>
    <property type="match status" value="1"/>
</dbReference>
<sequence>MSSDKNYMYAINTNHDEPFSNDMQIKSIFTVRRISVLLLLVFIVQTSSIVPTYTTMKLTSVKSKITNISSLAIVQSEYGRYIETITMFAAFTIPSVICFSIVVICTIFLVVKLNQSARWRQSTSNAASKEDGSMSSKENRVVRTVVMICAIYIFCFAPNVITVTTMAAYPKFNQIDPYLGNLQAVCFIIAYPCHAICSAVNIIVYLRMSSRYRETFFKMFCPCKAKA</sequence>
<proteinExistence type="predicted"/>
<evidence type="ECO:0000256" key="2">
    <source>
        <dbReference type="ARBA" id="ARBA00022692"/>
    </source>
</evidence>
<reference evidence="10 11" key="1">
    <citation type="journal article" date="2021" name="Elife">
        <title>Chloroplast acquisition without the gene transfer in kleptoplastic sea slugs, Plakobranchus ocellatus.</title>
        <authorList>
            <person name="Maeda T."/>
            <person name="Takahashi S."/>
            <person name="Yoshida T."/>
            <person name="Shimamura S."/>
            <person name="Takaki Y."/>
            <person name="Nagai Y."/>
            <person name="Toyoda A."/>
            <person name="Suzuki Y."/>
            <person name="Arimoto A."/>
            <person name="Ishii H."/>
            <person name="Satoh N."/>
            <person name="Nishiyama T."/>
            <person name="Hasebe M."/>
            <person name="Maruyama T."/>
            <person name="Minagawa J."/>
            <person name="Obokata J."/>
            <person name="Shigenobu S."/>
        </authorList>
    </citation>
    <scope>NUCLEOTIDE SEQUENCE [LARGE SCALE GENOMIC DNA]</scope>
</reference>
<dbReference type="InterPro" id="IPR019427">
    <property type="entry name" value="7TM_GPCR_serpentine_rcpt_Srw"/>
</dbReference>
<evidence type="ECO:0000256" key="1">
    <source>
        <dbReference type="ARBA" id="ARBA00004141"/>
    </source>
</evidence>
<gene>
    <name evidence="10" type="ORF">PoB_003316400</name>
</gene>
<evidence type="ECO:0000256" key="8">
    <source>
        <dbReference type="SAM" id="Phobius"/>
    </source>
</evidence>
<comment type="caution">
    <text evidence="10">The sequence shown here is derived from an EMBL/GenBank/DDBJ whole genome shotgun (WGS) entry which is preliminary data.</text>
</comment>
<keyword evidence="7" id="KW-0807">Transducer</keyword>
<dbReference type="PROSITE" id="PS50262">
    <property type="entry name" value="G_PROTEIN_RECEP_F1_2"/>
    <property type="match status" value="1"/>
</dbReference>
<dbReference type="GO" id="GO:0008528">
    <property type="term" value="F:G protein-coupled peptide receptor activity"/>
    <property type="evidence" value="ECO:0007669"/>
    <property type="project" value="InterPro"/>
</dbReference>
<keyword evidence="3 8" id="KW-1133">Transmembrane helix</keyword>
<evidence type="ECO:0000256" key="4">
    <source>
        <dbReference type="ARBA" id="ARBA00023040"/>
    </source>
</evidence>
<feature type="transmembrane region" description="Helical" evidence="8">
    <location>
        <begin position="85"/>
        <end position="111"/>
    </location>
</feature>
<dbReference type="Gene3D" id="1.20.1070.10">
    <property type="entry name" value="Rhodopsin 7-helix transmembrane proteins"/>
    <property type="match status" value="1"/>
</dbReference>
<organism evidence="10 11">
    <name type="scientific">Plakobranchus ocellatus</name>
    <dbReference type="NCBI Taxonomy" id="259542"/>
    <lineage>
        <taxon>Eukaryota</taxon>
        <taxon>Metazoa</taxon>
        <taxon>Spiralia</taxon>
        <taxon>Lophotrochozoa</taxon>
        <taxon>Mollusca</taxon>
        <taxon>Gastropoda</taxon>
        <taxon>Heterobranchia</taxon>
        <taxon>Euthyneura</taxon>
        <taxon>Panpulmonata</taxon>
        <taxon>Sacoglossa</taxon>
        <taxon>Placobranchoidea</taxon>
        <taxon>Plakobranchidae</taxon>
        <taxon>Plakobranchus</taxon>
    </lineage>
</organism>